<dbReference type="GO" id="GO:0031436">
    <property type="term" value="C:BRCA1-BARD1 complex"/>
    <property type="evidence" value="ECO:0007669"/>
    <property type="project" value="TreeGrafter"/>
</dbReference>
<evidence type="ECO:0000313" key="4">
    <source>
        <dbReference type="EMBL" id="GFR91215.1"/>
    </source>
</evidence>
<dbReference type="SUPFAM" id="SSF48403">
    <property type="entry name" value="Ankyrin repeat"/>
    <property type="match status" value="1"/>
</dbReference>
<organism evidence="4 5">
    <name type="scientific">Elysia marginata</name>
    <dbReference type="NCBI Taxonomy" id="1093978"/>
    <lineage>
        <taxon>Eukaryota</taxon>
        <taxon>Metazoa</taxon>
        <taxon>Spiralia</taxon>
        <taxon>Lophotrochozoa</taxon>
        <taxon>Mollusca</taxon>
        <taxon>Gastropoda</taxon>
        <taxon>Heterobranchia</taxon>
        <taxon>Euthyneura</taxon>
        <taxon>Panpulmonata</taxon>
        <taxon>Sacoglossa</taxon>
        <taxon>Placobranchoidea</taxon>
        <taxon>Plakobranchidae</taxon>
        <taxon>Elysia</taxon>
    </lineage>
</organism>
<accession>A0AAV4H337</accession>
<name>A0AAV4H337_9GAST</name>
<dbReference type="AlphaFoldDB" id="A0AAV4H337"/>
<evidence type="ECO:0000256" key="3">
    <source>
        <dbReference type="PROSITE-ProRule" id="PRU00023"/>
    </source>
</evidence>
<feature type="repeat" description="ANK" evidence="3">
    <location>
        <begin position="106"/>
        <end position="138"/>
    </location>
</feature>
<keyword evidence="2 3" id="KW-0040">ANK repeat</keyword>
<evidence type="ECO:0000313" key="5">
    <source>
        <dbReference type="Proteomes" id="UP000762676"/>
    </source>
</evidence>
<dbReference type="PANTHER" id="PTHR24171">
    <property type="entry name" value="ANKYRIN REPEAT DOMAIN-CONTAINING PROTEIN 39-RELATED"/>
    <property type="match status" value="1"/>
</dbReference>
<dbReference type="GO" id="GO:0004842">
    <property type="term" value="F:ubiquitin-protein transferase activity"/>
    <property type="evidence" value="ECO:0007669"/>
    <property type="project" value="TreeGrafter"/>
</dbReference>
<dbReference type="InterPro" id="IPR002110">
    <property type="entry name" value="Ankyrin_rpt"/>
</dbReference>
<dbReference type="Gene3D" id="1.25.40.20">
    <property type="entry name" value="Ankyrin repeat-containing domain"/>
    <property type="match status" value="1"/>
</dbReference>
<evidence type="ECO:0000256" key="1">
    <source>
        <dbReference type="ARBA" id="ARBA00022737"/>
    </source>
</evidence>
<dbReference type="EMBL" id="BMAT01008714">
    <property type="protein sequence ID" value="GFR91215.1"/>
    <property type="molecule type" value="Genomic_DNA"/>
</dbReference>
<dbReference type="SMART" id="SM00248">
    <property type="entry name" value="ANK"/>
    <property type="match status" value="2"/>
</dbReference>
<dbReference type="PROSITE" id="PS50297">
    <property type="entry name" value="ANK_REP_REGION"/>
    <property type="match status" value="2"/>
</dbReference>
<dbReference type="GO" id="GO:0085020">
    <property type="term" value="P:protein K6-linked ubiquitination"/>
    <property type="evidence" value="ECO:0007669"/>
    <property type="project" value="TreeGrafter"/>
</dbReference>
<proteinExistence type="predicted"/>
<keyword evidence="5" id="KW-1185">Reference proteome</keyword>
<evidence type="ECO:0000256" key="2">
    <source>
        <dbReference type="ARBA" id="ARBA00023043"/>
    </source>
</evidence>
<feature type="repeat" description="ANK" evidence="3">
    <location>
        <begin position="73"/>
        <end position="105"/>
    </location>
</feature>
<dbReference type="PANTHER" id="PTHR24171:SF8">
    <property type="entry name" value="BRCA1-ASSOCIATED RING DOMAIN PROTEIN 1"/>
    <property type="match status" value="1"/>
</dbReference>
<dbReference type="Proteomes" id="UP000762676">
    <property type="component" value="Unassembled WGS sequence"/>
</dbReference>
<reference evidence="4 5" key="1">
    <citation type="journal article" date="2021" name="Elife">
        <title>Chloroplast acquisition without the gene transfer in kleptoplastic sea slugs, Plakobranchus ocellatus.</title>
        <authorList>
            <person name="Maeda T."/>
            <person name="Takahashi S."/>
            <person name="Yoshida T."/>
            <person name="Shimamura S."/>
            <person name="Takaki Y."/>
            <person name="Nagai Y."/>
            <person name="Toyoda A."/>
            <person name="Suzuki Y."/>
            <person name="Arimoto A."/>
            <person name="Ishii H."/>
            <person name="Satoh N."/>
            <person name="Nishiyama T."/>
            <person name="Hasebe M."/>
            <person name="Maruyama T."/>
            <person name="Minagawa J."/>
            <person name="Obokata J."/>
            <person name="Shigenobu S."/>
        </authorList>
    </citation>
    <scope>NUCLEOTIDE SEQUENCE [LARGE SCALE GENOMIC DNA]</scope>
</reference>
<gene>
    <name evidence="4" type="ORF">ElyMa_004322800</name>
</gene>
<sequence>MKDLVSAAGSRESLDFDFESDLPTMSSSGGPVPVANVGIGLNGKLLRAVIQNKYGSVRYCLKCGADPNATTPDKRSALHLAVINRQMNIIRLLLDAGAYHSPLDKSKSSPLHFACSPPQRRFIQTLLNGGADPNAGSQVRSHCCYSQSHPILTCFQVTGLPLIRGSTKDPFYIRFCEIVCGLPKDLDHGSQSKSSSSPN</sequence>
<dbReference type="PROSITE" id="PS50088">
    <property type="entry name" value="ANK_REPEAT"/>
    <property type="match status" value="2"/>
</dbReference>
<protein>
    <submittedName>
        <fullName evidence="4">Ankyrin repeat-containing protein</fullName>
    </submittedName>
</protein>
<dbReference type="InterPro" id="IPR036770">
    <property type="entry name" value="Ankyrin_rpt-contain_sf"/>
</dbReference>
<dbReference type="Pfam" id="PF12796">
    <property type="entry name" value="Ank_2"/>
    <property type="match status" value="1"/>
</dbReference>
<comment type="caution">
    <text evidence="4">The sequence shown here is derived from an EMBL/GenBank/DDBJ whole genome shotgun (WGS) entry which is preliminary data.</text>
</comment>
<dbReference type="GO" id="GO:0070531">
    <property type="term" value="C:BRCA1-A complex"/>
    <property type="evidence" value="ECO:0007669"/>
    <property type="project" value="TreeGrafter"/>
</dbReference>
<keyword evidence="1" id="KW-0677">Repeat</keyword>